<dbReference type="VEuPathDB" id="VectorBase:GAUT049271"/>
<evidence type="ECO:0000313" key="2">
    <source>
        <dbReference type="Proteomes" id="UP000078200"/>
    </source>
</evidence>
<dbReference type="Proteomes" id="UP000078200">
    <property type="component" value="Unassembled WGS sequence"/>
</dbReference>
<dbReference type="PROSITE" id="PS51257">
    <property type="entry name" value="PROKAR_LIPOPROTEIN"/>
    <property type="match status" value="1"/>
</dbReference>
<reference evidence="1" key="1">
    <citation type="submission" date="2020-05" db="UniProtKB">
        <authorList>
            <consortium name="EnsemblMetazoa"/>
        </authorList>
    </citation>
    <scope>IDENTIFICATION</scope>
    <source>
        <strain evidence="1">TTRI</strain>
    </source>
</reference>
<dbReference type="EnsemblMetazoa" id="GAUT049271-RA">
    <property type="protein sequence ID" value="GAUT049271-PA"/>
    <property type="gene ID" value="GAUT049271"/>
</dbReference>
<proteinExistence type="predicted"/>
<name>A0A1A9VVS3_GLOAU</name>
<sequence length="165" mass="18785">MNRTFVYLEDIRTEQLFYSGATVSVGFFSCNTPISLAATWNLADYRIQYLVSCWREWKLAGSISSRRFDEILSDCKCRDVANASRGNCCKLVLLRSKRSSESTCHKSGTASNCGLCDRSKVRRLTTCVNEAICCREFARKFNVSKDSGCFLSETSLFTRQRLKFN</sequence>
<keyword evidence="2" id="KW-1185">Reference proteome</keyword>
<organism evidence="1 2">
    <name type="scientific">Glossina austeni</name>
    <name type="common">Savannah tsetse fly</name>
    <dbReference type="NCBI Taxonomy" id="7395"/>
    <lineage>
        <taxon>Eukaryota</taxon>
        <taxon>Metazoa</taxon>
        <taxon>Ecdysozoa</taxon>
        <taxon>Arthropoda</taxon>
        <taxon>Hexapoda</taxon>
        <taxon>Insecta</taxon>
        <taxon>Pterygota</taxon>
        <taxon>Neoptera</taxon>
        <taxon>Endopterygota</taxon>
        <taxon>Diptera</taxon>
        <taxon>Brachycera</taxon>
        <taxon>Muscomorpha</taxon>
        <taxon>Hippoboscoidea</taxon>
        <taxon>Glossinidae</taxon>
        <taxon>Glossina</taxon>
    </lineage>
</organism>
<protein>
    <submittedName>
        <fullName evidence="1">Uncharacterized protein</fullName>
    </submittedName>
</protein>
<evidence type="ECO:0000313" key="1">
    <source>
        <dbReference type="EnsemblMetazoa" id="GAUT049271-PA"/>
    </source>
</evidence>
<accession>A0A1A9VVS3</accession>
<dbReference type="AlphaFoldDB" id="A0A1A9VVS3"/>